<dbReference type="GO" id="GO:0043103">
    <property type="term" value="P:hypoxanthine salvage"/>
    <property type="evidence" value="ECO:0007669"/>
    <property type="project" value="UniProtKB-UniRule"/>
</dbReference>
<evidence type="ECO:0000256" key="5">
    <source>
        <dbReference type="HAMAP-Rule" id="MF_01962"/>
    </source>
</evidence>
<keyword evidence="3 5" id="KW-0862">Zinc</keyword>
<evidence type="ECO:0000259" key="6">
    <source>
        <dbReference type="Pfam" id="PF00962"/>
    </source>
</evidence>
<dbReference type="AlphaFoldDB" id="A0A317PIY1"/>
<name>A0A317PIY1_9HYPH</name>
<dbReference type="InterPro" id="IPR006330">
    <property type="entry name" value="Ado/ade_deaminase"/>
</dbReference>
<feature type="site" description="Important for catalytic activity" evidence="5">
    <location>
        <position position="213"/>
    </location>
</feature>
<evidence type="ECO:0000256" key="3">
    <source>
        <dbReference type="ARBA" id="ARBA00022833"/>
    </source>
</evidence>
<feature type="binding site" evidence="5">
    <location>
        <position position="13"/>
    </location>
    <ligand>
        <name>Zn(2+)</name>
        <dbReference type="ChEBI" id="CHEBI:29105"/>
        <note>catalytic</note>
    </ligand>
</feature>
<evidence type="ECO:0000256" key="2">
    <source>
        <dbReference type="ARBA" id="ARBA00022801"/>
    </source>
</evidence>
<dbReference type="Pfam" id="PF00962">
    <property type="entry name" value="A_deaminase"/>
    <property type="match status" value="1"/>
</dbReference>
<dbReference type="GO" id="GO:0008270">
    <property type="term" value="F:zinc ion binding"/>
    <property type="evidence" value="ECO:0007669"/>
    <property type="project" value="UniProtKB-UniRule"/>
</dbReference>
<dbReference type="GO" id="GO:0009117">
    <property type="term" value="P:nucleotide metabolic process"/>
    <property type="evidence" value="ECO:0007669"/>
    <property type="project" value="UniProtKB-KW"/>
</dbReference>
<dbReference type="InterPro" id="IPR028892">
    <property type="entry name" value="ADE"/>
</dbReference>
<evidence type="ECO:0000256" key="4">
    <source>
        <dbReference type="ARBA" id="ARBA00023080"/>
    </source>
</evidence>
<evidence type="ECO:0000256" key="1">
    <source>
        <dbReference type="ARBA" id="ARBA00022723"/>
    </source>
</evidence>
<dbReference type="SUPFAM" id="SSF51556">
    <property type="entry name" value="Metallo-dependent hydrolases"/>
    <property type="match status" value="1"/>
</dbReference>
<feature type="binding site" evidence="5">
    <location>
        <position position="270"/>
    </location>
    <ligand>
        <name>Zn(2+)</name>
        <dbReference type="ChEBI" id="CHEBI:29105"/>
        <note>catalytic</note>
    </ligand>
</feature>
<comment type="catalytic activity">
    <reaction evidence="5">
        <text>adenine + H2O + H(+) = hypoxanthine + NH4(+)</text>
        <dbReference type="Rhea" id="RHEA:23688"/>
        <dbReference type="ChEBI" id="CHEBI:15377"/>
        <dbReference type="ChEBI" id="CHEBI:15378"/>
        <dbReference type="ChEBI" id="CHEBI:16708"/>
        <dbReference type="ChEBI" id="CHEBI:17368"/>
        <dbReference type="ChEBI" id="CHEBI:28938"/>
        <dbReference type="EC" id="3.5.4.2"/>
    </reaction>
</comment>
<comment type="function">
    <text evidence="5">Catalyzes the hydrolytic deamination of adenine to hypoxanthine. Plays an important role in the purine salvage pathway and in nitrogen catabolism.</text>
</comment>
<proteinExistence type="inferred from homology"/>
<gene>
    <name evidence="7" type="ORF">DFR52_103619</name>
</gene>
<feature type="binding site" evidence="5">
    <location>
        <position position="271"/>
    </location>
    <ligand>
        <name>substrate</name>
    </ligand>
</feature>
<protein>
    <recommendedName>
        <fullName evidence="5">Adenine deaminase</fullName>
        <shortName evidence="5">ADE</shortName>
        <ecNumber evidence="5">3.5.4.2</ecNumber>
    </recommendedName>
    <alternativeName>
        <fullName evidence="5">Adenine aminohydrolase</fullName>
        <shortName evidence="5">AAH</shortName>
    </alternativeName>
</protein>
<keyword evidence="1 5" id="KW-0479">Metal-binding</keyword>
<dbReference type="HAMAP" id="MF_01962">
    <property type="entry name" value="Adenine_deaminase"/>
    <property type="match status" value="1"/>
</dbReference>
<evidence type="ECO:0000313" key="7">
    <source>
        <dbReference type="EMBL" id="PWW00412.1"/>
    </source>
</evidence>
<comment type="cofactor">
    <cofactor evidence="5">
        <name>Zn(2+)</name>
        <dbReference type="ChEBI" id="CHEBI:29105"/>
    </cofactor>
    <text evidence="5">Binds 1 zinc ion per subunit.</text>
</comment>
<dbReference type="EC" id="3.5.4.2" evidence="5"/>
<feature type="active site" description="Proton donor" evidence="5">
    <location>
        <position position="192"/>
    </location>
</feature>
<dbReference type="PANTHER" id="PTHR43114:SF6">
    <property type="entry name" value="ADENINE DEAMINASE"/>
    <property type="match status" value="1"/>
</dbReference>
<dbReference type="GO" id="GO:0000034">
    <property type="term" value="F:adenine deaminase activity"/>
    <property type="evidence" value="ECO:0007669"/>
    <property type="project" value="UniProtKB-UniRule"/>
</dbReference>
<keyword evidence="2 5" id="KW-0378">Hydrolase</keyword>
<dbReference type="Gene3D" id="3.20.20.140">
    <property type="entry name" value="Metal-dependent hydrolases"/>
    <property type="match status" value="1"/>
</dbReference>
<feature type="binding site" evidence="5">
    <location>
        <position position="189"/>
    </location>
    <ligand>
        <name>Zn(2+)</name>
        <dbReference type="ChEBI" id="CHEBI:29105"/>
        <note>catalytic</note>
    </ligand>
</feature>
<dbReference type="InterPro" id="IPR001365">
    <property type="entry name" value="A_deaminase_dom"/>
</dbReference>
<feature type="binding site" evidence="5">
    <location>
        <position position="11"/>
    </location>
    <ligand>
        <name>Zn(2+)</name>
        <dbReference type="ChEBI" id="CHEBI:29105"/>
        <note>catalytic</note>
    </ligand>
</feature>
<dbReference type="PANTHER" id="PTHR43114">
    <property type="entry name" value="ADENINE DEAMINASE"/>
    <property type="match status" value="1"/>
</dbReference>
<dbReference type="Proteomes" id="UP000246352">
    <property type="component" value="Unassembled WGS sequence"/>
</dbReference>
<accession>A0A317PIY1</accession>
<feature type="domain" description="Adenosine deaminase" evidence="6">
    <location>
        <begin position="6"/>
        <end position="321"/>
    </location>
</feature>
<evidence type="ECO:0000313" key="8">
    <source>
        <dbReference type="Proteomes" id="UP000246352"/>
    </source>
</evidence>
<comment type="caution">
    <text evidence="7">The sequence shown here is derived from an EMBL/GenBank/DDBJ whole genome shotgun (WGS) entry which is preliminary data.</text>
</comment>
<dbReference type="NCBIfam" id="TIGR01430">
    <property type="entry name" value="aden_deam"/>
    <property type="match status" value="1"/>
</dbReference>
<keyword evidence="4 5" id="KW-0546">Nucleotide metabolism</keyword>
<dbReference type="InterPro" id="IPR032466">
    <property type="entry name" value="Metal_Hydrolase"/>
</dbReference>
<organism evidence="7 8">
    <name type="scientific">Hoeflea marina</name>
    <dbReference type="NCBI Taxonomy" id="274592"/>
    <lineage>
        <taxon>Bacteria</taxon>
        <taxon>Pseudomonadati</taxon>
        <taxon>Pseudomonadota</taxon>
        <taxon>Alphaproteobacteria</taxon>
        <taxon>Hyphomicrobiales</taxon>
        <taxon>Rhizobiaceae</taxon>
        <taxon>Hoeflea</taxon>
    </lineage>
</organism>
<keyword evidence="8" id="KW-1185">Reference proteome</keyword>
<dbReference type="GO" id="GO:0006146">
    <property type="term" value="P:adenine catabolic process"/>
    <property type="evidence" value="ECO:0007669"/>
    <property type="project" value="UniProtKB-UniRule"/>
</dbReference>
<dbReference type="EMBL" id="QGTR01000003">
    <property type="protein sequence ID" value="PWW00412.1"/>
    <property type="molecule type" value="Genomic_DNA"/>
</dbReference>
<dbReference type="NCBIfam" id="NF006848">
    <property type="entry name" value="PRK09358.1-3"/>
    <property type="match status" value="1"/>
</dbReference>
<comment type="similarity">
    <text evidence="5">Belongs to the metallo-dependent hydrolases superfamily. Adenosine and AMP deaminases family. Adenine deaminase type 2 subfamily.</text>
</comment>
<sequence>MTPAVPKAELHCHIEGAASPALVRTQALKYGVDISGFITGDSYVWSDFTGFLAAYDGAAGLFRTEEDYAELAETYLRGIAEEGAIYAEIFVSPDHAKAAGLSTEGYFRGLAEGIARARGQCGIECRMILVGIRHLGAEAVEAAARLAASRPHRLISGFGMAGEERFGRVADYRRAFDIARDAGLGITIHAGELCGAGSVRDALDVVRPTRIGHGVRSIEDPALVRRIAGEGVVLELCPGSNVALKVFASMAEHPFDLLLRQGVKVTLNSDDPPHFQSSIGREYDAAAKTWGYDARQLIGITRTAVMAAFVDEPTREKLLGQLG</sequence>
<reference evidence="7 8" key="1">
    <citation type="submission" date="2018-05" db="EMBL/GenBank/DDBJ databases">
        <title>Genomic Encyclopedia of Type Strains, Phase IV (KMG-IV): sequencing the most valuable type-strain genomes for metagenomic binning, comparative biology and taxonomic classification.</title>
        <authorList>
            <person name="Goeker M."/>
        </authorList>
    </citation>
    <scope>NUCLEOTIDE SEQUENCE [LARGE SCALE GENOMIC DNA]</scope>
    <source>
        <strain evidence="7 8">DSM 16791</strain>
    </source>
</reference>